<dbReference type="OrthoDB" id="5151075at2759"/>
<evidence type="ECO:0000259" key="16">
    <source>
        <dbReference type="PROSITE" id="PS50089"/>
    </source>
</evidence>
<dbReference type="GeneID" id="23614401"/>
<dbReference type="PROSITE" id="PS50089">
    <property type="entry name" value="ZF_RING_2"/>
    <property type="match status" value="1"/>
</dbReference>
<evidence type="ECO:0000313" key="17">
    <source>
        <dbReference type="EMBL" id="KFM25401.1"/>
    </source>
</evidence>
<feature type="domain" description="RING-type" evidence="16">
    <location>
        <begin position="61"/>
        <end position="101"/>
    </location>
</feature>
<evidence type="ECO:0000256" key="12">
    <source>
        <dbReference type="ARBA" id="ARBA00029668"/>
    </source>
</evidence>
<evidence type="ECO:0000256" key="5">
    <source>
        <dbReference type="ARBA" id="ARBA00011919"/>
    </source>
</evidence>
<evidence type="ECO:0000256" key="8">
    <source>
        <dbReference type="ARBA" id="ARBA00022644"/>
    </source>
</evidence>
<gene>
    <name evidence="17" type="ORF">F751_3010</name>
</gene>
<dbReference type="SUPFAM" id="SSF109604">
    <property type="entry name" value="HD-domain/PDEase-like"/>
    <property type="match status" value="1"/>
</dbReference>
<keyword evidence="10" id="KW-0560">Oxidoreductase</keyword>
<feature type="compositionally biased region" description="Low complexity" evidence="15">
    <location>
        <begin position="473"/>
        <end position="489"/>
    </location>
</feature>
<organism evidence="17 18">
    <name type="scientific">Auxenochlorella protothecoides</name>
    <name type="common">Green microalga</name>
    <name type="synonym">Chlorella protothecoides</name>
    <dbReference type="NCBI Taxonomy" id="3075"/>
    <lineage>
        <taxon>Eukaryota</taxon>
        <taxon>Viridiplantae</taxon>
        <taxon>Chlorophyta</taxon>
        <taxon>core chlorophytes</taxon>
        <taxon>Trebouxiophyceae</taxon>
        <taxon>Chlorellales</taxon>
        <taxon>Chlorellaceae</taxon>
        <taxon>Auxenochlorella</taxon>
    </lineage>
</organism>
<dbReference type="KEGG" id="apro:F751_3010"/>
<keyword evidence="14" id="KW-0863">Zinc-finger</keyword>
<evidence type="ECO:0000256" key="13">
    <source>
        <dbReference type="ARBA" id="ARBA00048271"/>
    </source>
</evidence>
<sequence>MLGEEVFDLEAEGCPVLEPSPLLGSEPSPPSSPGQQVIKEVDGVELSRKAIVVQEEEEGVCPICLDEFTEADPGIPTTCGHCYHLQCVMQWAQRSRECPMCFKLLTLEDEALNELLPFGEYVPTDAPLGEVGEEGWELERLLLRLAAVGHRQERRAARRAARRSTVPTAPQPIAERGPSHRLQRAEAAAEAGRLSPDCPSTPARAGPAFPASWPPAGEGAQAAASSSRLRNGENDADQTPSLAPSSSFKSRLAKLKFRESFNKATKELKSALFSPSRSISPPVRREGLESATLSFGAHAVLMHPPGLPFGVSKQPSRNSPSCLGHEGRAGDSEQTAACRLLASMQHQLSRYWIESVGQSWQGLMGQVVGKMARSYHLASKACAWRQACIVAWPFAISHPARSSLPHSCRVAISGGMSGPGPHPFKQPLSPGSGSCSPSDSSLCSSRAGGRSSFEETPPPSTLPSINTRAFCDAFSSSTASSPPAALRPAPTQPLMGQSGKGHDRLALATPPSALGSDAWRGDHPAPFGRCSMDWPAEEERCVAASRELDARMNSSRQTMDFVRARRARFAKLDRGALTVWQVLDALEDLAPGSRERALYTADAAAKLFPALPWMPVVGLLARVGEVLGHDRWGSEPSWLLHAESFPVGCRVRAAVAASAFAFTNPDRRRKAYSTPTGMYSTGCGLENVYMSWTGAEYLYMVLSLNGSRLPPEALFLLRHQSFKALFKPGKPYHELLSPSDQQHYTAALRRYFQSPELRW</sequence>
<evidence type="ECO:0000256" key="7">
    <source>
        <dbReference type="ARBA" id="ARBA00022490"/>
    </source>
</evidence>
<protein>
    <recommendedName>
        <fullName evidence="6">Inositol oxygenase</fullName>
        <ecNumber evidence="5">1.13.99.1</ecNumber>
    </recommendedName>
    <alternativeName>
        <fullName evidence="12">Myo-inositol oxygenase</fullName>
    </alternativeName>
</protein>
<dbReference type="Proteomes" id="UP000028924">
    <property type="component" value="Unassembled WGS sequence"/>
</dbReference>
<dbReference type="GO" id="GO:0005506">
    <property type="term" value="F:iron ion binding"/>
    <property type="evidence" value="ECO:0007669"/>
    <property type="project" value="InterPro"/>
</dbReference>
<evidence type="ECO:0000256" key="3">
    <source>
        <dbReference type="ARBA" id="ARBA00005167"/>
    </source>
</evidence>
<dbReference type="GO" id="GO:0050113">
    <property type="term" value="F:inositol oxygenase activity"/>
    <property type="evidence" value="ECO:0007669"/>
    <property type="project" value="UniProtKB-EC"/>
</dbReference>
<keyword evidence="18" id="KW-1185">Reference proteome</keyword>
<feature type="compositionally biased region" description="Polar residues" evidence="15">
    <location>
        <begin position="237"/>
        <end position="248"/>
    </location>
</feature>
<evidence type="ECO:0000256" key="11">
    <source>
        <dbReference type="ARBA" id="ARBA00023004"/>
    </source>
</evidence>
<dbReference type="eggNOG" id="KOG1573">
    <property type="taxonomic scope" value="Eukaryota"/>
</dbReference>
<comment type="similarity">
    <text evidence="4">Belongs to the myo-inositol oxygenase family.</text>
</comment>
<feature type="compositionally biased region" description="Low complexity" evidence="15">
    <location>
        <begin position="428"/>
        <end position="445"/>
    </location>
</feature>
<evidence type="ECO:0000256" key="4">
    <source>
        <dbReference type="ARBA" id="ARBA00005286"/>
    </source>
</evidence>
<evidence type="ECO:0000256" key="1">
    <source>
        <dbReference type="ARBA" id="ARBA00001962"/>
    </source>
</evidence>
<dbReference type="PANTHER" id="PTHR12588:SF0">
    <property type="entry name" value="INOSITOL OXYGENASE"/>
    <property type="match status" value="1"/>
</dbReference>
<keyword evidence="8" id="KW-0060">Ascorbate biosynthesis</keyword>
<dbReference type="InterPro" id="IPR001841">
    <property type="entry name" value="Znf_RING"/>
</dbReference>
<dbReference type="Pfam" id="PF05153">
    <property type="entry name" value="MIOX"/>
    <property type="match status" value="1"/>
</dbReference>
<dbReference type="SMART" id="SM00184">
    <property type="entry name" value="RING"/>
    <property type="match status" value="1"/>
</dbReference>
<reference evidence="17 18" key="1">
    <citation type="journal article" date="2014" name="BMC Genomics">
        <title>Oil accumulation mechanisms of the oleaginous microalga Chlorella protothecoides revealed through its genome, transcriptomes, and proteomes.</title>
        <authorList>
            <person name="Gao C."/>
            <person name="Wang Y."/>
            <person name="Shen Y."/>
            <person name="Yan D."/>
            <person name="He X."/>
            <person name="Dai J."/>
            <person name="Wu Q."/>
        </authorList>
    </citation>
    <scope>NUCLEOTIDE SEQUENCE [LARGE SCALE GENOMIC DNA]</scope>
    <source>
        <strain evidence="17 18">0710</strain>
    </source>
</reference>
<dbReference type="AlphaFoldDB" id="A0A087SI47"/>
<keyword evidence="7" id="KW-0963">Cytoplasm</keyword>
<dbReference type="Pfam" id="PF13639">
    <property type="entry name" value="zf-RING_2"/>
    <property type="match status" value="1"/>
</dbReference>
<comment type="subcellular location">
    <subcellularLocation>
        <location evidence="2">Cytoplasm</location>
    </subcellularLocation>
</comment>
<evidence type="ECO:0000256" key="10">
    <source>
        <dbReference type="ARBA" id="ARBA00023002"/>
    </source>
</evidence>
<dbReference type="PANTHER" id="PTHR12588">
    <property type="entry name" value="MYOINOSITOL OXYGENASE"/>
    <property type="match status" value="1"/>
</dbReference>
<dbReference type="GO" id="GO:0008270">
    <property type="term" value="F:zinc ion binding"/>
    <property type="evidence" value="ECO:0007669"/>
    <property type="project" value="UniProtKB-KW"/>
</dbReference>
<dbReference type="GO" id="GO:0005737">
    <property type="term" value="C:cytoplasm"/>
    <property type="evidence" value="ECO:0007669"/>
    <property type="project" value="UniProtKB-SubCell"/>
</dbReference>
<dbReference type="EC" id="1.13.99.1" evidence="5"/>
<evidence type="ECO:0000256" key="15">
    <source>
        <dbReference type="SAM" id="MobiDB-lite"/>
    </source>
</evidence>
<comment type="cofactor">
    <cofactor evidence="1">
        <name>Fe cation</name>
        <dbReference type="ChEBI" id="CHEBI:24875"/>
    </cofactor>
</comment>
<comment type="pathway">
    <text evidence="3">Polyol metabolism; myo-inositol degradation into D-glucuronate; D-glucuronate from myo-inositol: step 1/1.</text>
</comment>
<dbReference type="GO" id="GO:0019853">
    <property type="term" value="P:L-ascorbic acid biosynthetic process"/>
    <property type="evidence" value="ECO:0007669"/>
    <property type="project" value="UniProtKB-KW"/>
</dbReference>
<feature type="region of interest" description="Disordered" evidence="15">
    <location>
        <begin position="417"/>
        <end position="501"/>
    </location>
</feature>
<accession>A0A087SI47</accession>
<dbReference type="eggNOG" id="KOG0800">
    <property type="taxonomic scope" value="Eukaryota"/>
</dbReference>
<dbReference type="RefSeq" id="XP_011398296.1">
    <property type="nucleotide sequence ID" value="XM_011399994.1"/>
</dbReference>
<name>A0A087SI47_AUXPR</name>
<dbReference type="Gene3D" id="3.30.40.10">
    <property type="entry name" value="Zinc/RING finger domain, C3HC4 (zinc finger)"/>
    <property type="match status" value="1"/>
</dbReference>
<dbReference type="InterPro" id="IPR007828">
    <property type="entry name" value="Inositol_oxygenase"/>
</dbReference>
<dbReference type="GO" id="GO:0019310">
    <property type="term" value="P:inositol catabolic process"/>
    <property type="evidence" value="ECO:0007669"/>
    <property type="project" value="InterPro"/>
</dbReference>
<evidence type="ECO:0000313" key="18">
    <source>
        <dbReference type="Proteomes" id="UP000028924"/>
    </source>
</evidence>
<keyword evidence="9" id="KW-0479">Metal-binding</keyword>
<proteinExistence type="inferred from homology"/>
<dbReference type="UniPathway" id="UPA00111">
    <property type="reaction ID" value="UER00527"/>
</dbReference>
<dbReference type="EMBL" id="KL662117">
    <property type="protein sequence ID" value="KFM25401.1"/>
    <property type="molecule type" value="Genomic_DNA"/>
</dbReference>
<dbReference type="InterPro" id="IPR013083">
    <property type="entry name" value="Znf_RING/FYVE/PHD"/>
</dbReference>
<keyword evidence="14" id="KW-0862">Zinc</keyword>
<evidence type="ECO:0000256" key="9">
    <source>
        <dbReference type="ARBA" id="ARBA00022723"/>
    </source>
</evidence>
<evidence type="ECO:0000256" key="2">
    <source>
        <dbReference type="ARBA" id="ARBA00004496"/>
    </source>
</evidence>
<feature type="region of interest" description="Disordered" evidence="15">
    <location>
        <begin position="154"/>
        <end position="248"/>
    </location>
</feature>
<comment type="catalytic activity">
    <reaction evidence="13">
        <text>myo-inositol + O2 = D-glucuronate + H2O + H(+)</text>
        <dbReference type="Rhea" id="RHEA:23696"/>
        <dbReference type="ChEBI" id="CHEBI:15377"/>
        <dbReference type="ChEBI" id="CHEBI:15378"/>
        <dbReference type="ChEBI" id="CHEBI:15379"/>
        <dbReference type="ChEBI" id="CHEBI:17268"/>
        <dbReference type="ChEBI" id="CHEBI:58720"/>
        <dbReference type="EC" id="1.13.99.1"/>
    </reaction>
</comment>
<evidence type="ECO:0000256" key="6">
    <source>
        <dbReference type="ARBA" id="ARBA00019269"/>
    </source>
</evidence>
<evidence type="ECO:0000256" key="14">
    <source>
        <dbReference type="PROSITE-ProRule" id="PRU00175"/>
    </source>
</evidence>
<keyword evidence="11" id="KW-0408">Iron</keyword>
<dbReference type="SUPFAM" id="SSF57850">
    <property type="entry name" value="RING/U-box"/>
    <property type="match status" value="1"/>
</dbReference>